<dbReference type="RefSeq" id="WP_106228153.1">
    <property type="nucleotide sequence ID" value="NZ_PVTV01000015.1"/>
</dbReference>
<sequence length="324" mass="34423">MRQASAAGWRSAGLFCALLLATCCTAIAQTFPVRPISIVCPYGAGSGNDMIARELAQKLTEIFKSTVIVENKPGATGNIATDYVAQSKPDGYTLFLNSTSGIIYQATNPGLKTDIARDLAVVGFAAVMPYVIAVPPSFEAHSMKELIGLAQANPGKINYNGPPGSMSDYLANTLKTFASLDMVMIPYKSTSDAQVDVLANRIQVWITTAASAVPFAKSGKVRALAVTGENRLALIPDVPTIAEAGIPQMQTEVTFYLMAPKGVSPEIVQKINEAVNDALTDPALIDRLALMTVQPKTGTSDEATKHVKQEITKWTTELQGVVGK</sequence>
<proteinExistence type="inferred from homology"/>
<feature type="signal peptide" evidence="2">
    <location>
        <begin position="1"/>
        <end position="28"/>
    </location>
</feature>
<dbReference type="Gene3D" id="3.40.190.150">
    <property type="entry name" value="Bordetella uptake gene, domain 1"/>
    <property type="match status" value="1"/>
</dbReference>
<dbReference type="EMBL" id="PVTV01000015">
    <property type="protein sequence ID" value="PRY97182.1"/>
    <property type="molecule type" value="Genomic_DNA"/>
</dbReference>
<keyword evidence="3" id="KW-0675">Receptor</keyword>
<dbReference type="Gene3D" id="3.40.190.10">
    <property type="entry name" value="Periplasmic binding protein-like II"/>
    <property type="match status" value="1"/>
</dbReference>
<accession>A0A2T0XE29</accession>
<reference evidence="3 4" key="1">
    <citation type="submission" date="2018-03" db="EMBL/GenBank/DDBJ databases">
        <title>Genomic Encyclopedia of Type Strains, Phase III (KMG-III): the genomes of soil and plant-associated and newly described type strains.</title>
        <authorList>
            <person name="Whitman W."/>
        </authorList>
    </citation>
    <scope>NUCLEOTIDE SEQUENCE [LARGE SCALE GENOMIC DNA]</scope>
    <source>
        <strain evidence="3 4">MWH-P2sevCIIIb</strain>
    </source>
</reference>
<dbReference type="Proteomes" id="UP000238308">
    <property type="component" value="Unassembled WGS sequence"/>
</dbReference>
<protein>
    <submittedName>
        <fullName evidence="3">Tripartite-type tricarboxylate transporter receptor subunit TctC</fullName>
    </submittedName>
</protein>
<dbReference type="PIRSF" id="PIRSF017082">
    <property type="entry name" value="YflP"/>
    <property type="match status" value="1"/>
</dbReference>
<dbReference type="Pfam" id="PF03401">
    <property type="entry name" value="TctC"/>
    <property type="match status" value="1"/>
</dbReference>
<comment type="similarity">
    <text evidence="1">Belongs to the UPF0065 (bug) family.</text>
</comment>
<name>A0A2T0XE29_9BURK</name>
<evidence type="ECO:0000313" key="4">
    <source>
        <dbReference type="Proteomes" id="UP000238308"/>
    </source>
</evidence>
<dbReference type="AlphaFoldDB" id="A0A2T0XE29"/>
<dbReference type="SUPFAM" id="SSF53850">
    <property type="entry name" value="Periplasmic binding protein-like II"/>
    <property type="match status" value="1"/>
</dbReference>
<evidence type="ECO:0000256" key="2">
    <source>
        <dbReference type="SAM" id="SignalP"/>
    </source>
</evidence>
<keyword evidence="2" id="KW-0732">Signal</keyword>
<organism evidence="3 4">
    <name type="scientific">Jezberella montanilacus</name>
    <dbReference type="NCBI Taxonomy" id="323426"/>
    <lineage>
        <taxon>Bacteria</taxon>
        <taxon>Pseudomonadati</taxon>
        <taxon>Pseudomonadota</taxon>
        <taxon>Betaproteobacteria</taxon>
        <taxon>Burkholderiales</taxon>
        <taxon>Alcaligenaceae</taxon>
        <taxon>Jezberella</taxon>
    </lineage>
</organism>
<comment type="caution">
    <text evidence="3">The sequence shown here is derived from an EMBL/GenBank/DDBJ whole genome shotgun (WGS) entry which is preliminary data.</text>
</comment>
<dbReference type="InterPro" id="IPR042100">
    <property type="entry name" value="Bug_dom1"/>
</dbReference>
<feature type="chain" id="PRO_5015516847" evidence="2">
    <location>
        <begin position="29"/>
        <end position="324"/>
    </location>
</feature>
<evidence type="ECO:0000256" key="1">
    <source>
        <dbReference type="ARBA" id="ARBA00006987"/>
    </source>
</evidence>
<gene>
    <name evidence="3" type="ORF">BCM14_2322</name>
</gene>
<keyword evidence="4" id="KW-1185">Reference proteome</keyword>
<dbReference type="PANTHER" id="PTHR42928:SF5">
    <property type="entry name" value="BLR1237 PROTEIN"/>
    <property type="match status" value="1"/>
</dbReference>
<dbReference type="InterPro" id="IPR005064">
    <property type="entry name" value="BUG"/>
</dbReference>
<evidence type="ECO:0000313" key="3">
    <source>
        <dbReference type="EMBL" id="PRY97182.1"/>
    </source>
</evidence>
<dbReference type="PANTHER" id="PTHR42928">
    <property type="entry name" value="TRICARBOXYLATE-BINDING PROTEIN"/>
    <property type="match status" value="1"/>
</dbReference>
<dbReference type="OrthoDB" id="8970543at2"/>